<dbReference type="AlphaFoldDB" id="A0A6A5ZE70"/>
<dbReference type="Gene3D" id="3.40.630.10">
    <property type="entry name" value="Zn peptidases"/>
    <property type="match status" value="1"/>
</dbReference>
<dbReference type="InterPro" id="IPR010158">
    <property type="entry name" value="Amidase_Cbmase"/>
</dbReference>
<dbReference type="EMBL" id="ML977320">
    <property type="protein sequence ID" value="KAF2116618.1"/>
    <property type="molecule type" value="Genomic_DNA"/>
</dbReference>
<dbReference type="SUPFAM" id="SSF53187">
    <property type="entry name" value="Zn-dependent exopeptidases"/>
    <property type="match status" value="1"/>
</dbReference>
<dbReference type="Gene3D" id="3.30.70.360">
    <property type="match status" value="1"/>
</dbReference>
<evidence type="ECO:0000313" key="3">
    <source>
        <dbReference type="EMBL" id="KAF2116618.1"/>
    </source>
</evidence>
<comment type="similarity">
    <text evidence="1">Belongs to the peptidase M20A family.</text>
</comment>
<dbReference type="PANTHER" id="PTHR32494:SF20">
    <property type="entry name" value="PEPTIDASE M20 DIMERISATION DOMAIN-CONTAINING PROTEIN"/>
    <property type="match status" value="1"/>
</dbReference>
<evidence type="ECO:0000256" key="1">
    <source>
        <dbReference type="ARBA" id="ARBA00006247"/>
    </source>
</evidence>
<dbReference type="NCBIfam" id="TIGR01879">
    <property type="entry name" value="hydantase"/>
    <property type="match status" value="1"/>
</dbReference>
<dbReference type="PANTHER" id="PTHR32494">
    <property type="entry name" value="ALLANTOATE DEIMINASE-RELATED"/>
    <property type="match status" value="1"/>
</dbReference>
<dbReference type="GO" id="GO:0016813">
    <property type="term" value="F:hydrolase activity, acting on carbon-nitrogen (but not peptide) bonds, in linear amidines"/>
    <property type="evidence" value="ECO:0007669"/>
    <property type="project" value="InterPro"/>
</dbReference>
<keyword evidence="4" id="KW-1185">Reference proteome</keyword>
<dbReference type="PIRSF" id="PIRSF001235">
    <property type="entry name" value="Amidase_carbamoylase"/>
    <property type="match status" value="1"/>
</dbReference>
<organism evidence="3 4">
    <name type="scientific">Lophiotrema nucula</name>
    <dbReference type="NCBI Taxonomy" id="690887"/>
    <lineage>
        <taxon>Eukaryota</taxon>
        <taxon>Fungi</taxon>
        <taxon>Dikarya</taxon>
        <taxon>Ascomycota</taxon>
        <taxon>Pezizomycotina</taxon>
        <taxon>Dothideomycetes</taxon>
        <taxon>Pleosporomycetidae</taxon>
        <taxon>Pleosporales</taxon>
        <taxon>Lophiotremataceae</taxon>
        <taxon>Lophiotrema</taxon>
    </lineage>
</organism>
<dbReference type="CDD" id="cd03884">
    <property type="entry name" value="M20_bAS"/>
    <property type="match status" value="1"/>
</dbReference>
<reference evidence="3" key="1">
    <citation type="journal article" date="2020" name="Stud. Mycol.">
        <title>101 Dothideomycetes genomes: a test case for predicting lifestyles and emergence of pathogens.</title>
        <authorList>
            <person name="Haridas S."/>
            <person name="Albert R."/>
            <person name="Binder M."/>
            <person name="Bloem J."/>
            <person name="Labutti K."/>
            <person name="Salamov A."/>
            <person name="Andreopoulos B."/>
            <person name="Baker S."/>
            <person name="Barry K."/>
            <person name="Bills G."/>
            <person name="Bluhm B."/>
            <person name="Cannon C."/>
            <person name="Castanera R."/>
            <person name="Culley D."/>
            <person name="Daum C."/>
            <person name="Ezra D."/>
            <person name="Gonzalez J."/>
            <person name="Henrissat B."/>
            <person name="Kuo A."/>
            <person name="Liang C."/>
            <person name="Lipzen A."/>
            <person name="Lutzoni F."/>
            <person name="Magnuson J."/>
            <person name="Mondo S."/>
            <person name="Nolan M."/>
            <person name="Ohm R."/>
            <person name="Pangilinan J."/>
            <person name="Park H.-J."/>
            <person name="Ramirez L."/>
            <person name="Alfaro M."/>
            <person name="Sun H."/>
            <person name="Tritt A."/>
            <person name="Yoshinaga Y."/>
            <person name="Zwiers L.-H."/>
            <person name="Turgeon B."/>
            <person name="Goodwin S."/>
            <person name="Spatafora J."/>
            <person name="Crous P."/>
            <person name="Grigoriev I."/>
        </authorList>
    </citation>
    <scope>NUCLEOTIDE SEQUENCE</scope>
    <source>
        <strain evidence="3">CBS 627.86</strain>
    </source>
</reference>
<dbReference type="InterPro" id="IPR002933">
    <property type="entry name" value="Peptidase_M20"/>
</dbReference>
<dbReference type="SUPFAM" id="SSF55031">
    <property type="entry name" value="Bacterial exopeptidase dimerisation domain"/>
    <property type="match status" value="1"/>
</dbReference>
<dbReference type="OrthoDB" id="4676at2759"/>
<evidence type="ECO:0000313" key="4">
    <source>
        <dbReference type="Proteomes" id="UP000799770"/>
    </source>
</evidence>
<sequence>MQKIAGSFLQRTAPSIRACAKRPITQPVRRCIPQHPPRFYAVAANAPLAEKLRVNGDRLWDDIHYTAQYSLPSPGGITRLCASAEDKLARDWFKDQVMALGADYKVNATGSQFALFPGEDLSIPPIAMGSHLDSVGTGGKFDGPLGVLGALEVIRSLKEQGIKTRAPIVLINWTNEEGARFWPFLGSSIVYAGQSTVEEAHASLTHDGSGVRMGDELKKIGYVGDGPNTFEEFPISAHFEIHVEQADSLEKAGKPIGWFTGWQGMTWYSVSLKGDDGHANTYPMYGRRDALVGAAKMIVELEQLAYDRNGYTTMTNIRSGPWGACNIQSDVRMAFCLMNKDGTLLETMGSDIEAKVKGIAAMHGLEMSMTRDVHLPPGDFWPEATDCIIRACGTEGMAAITGTGHDSTMTTRLVPTGMVVARAKGGWSHSPKEWTDKDDCTKSALALGRAVLNFDDYMKTKAA</sequence>
<protein>
    <submittedName>
        <fullName evidence="3">N-carbamoyl-L-amino-acid hydrolase</fullName>
    </submittedName>
</protein>
<keyword evidence="2 3" id="KW-0378">Hydrolase</keyword>
<proteinExistence type="inferred from homology"/>
<dbReference type="Proteomes" id="UP000799770">
    <property type="component" value="Unassembled WGS sequence"/>
</dbReference>
<dbReference type="Pfam" id="PF01546">
    <property type="entry name" value="Peptidase_M20"/>
    <property type="match status" value="1"/>
</dbReference>
<dbReference type="InterPro" id="IPR036264">
    <property type="entry name" value="Bact_exopeptidase_dim_dom"/>
</dbReference>
<accession>A0A6A5ZE70</accession>
<name>A0A6A5ZE70_9PLEO</name>
<gene>
    <name evidence="3" type="ORF">BDV96DRAFT_611890</name>
</gene>
<evidence type="ECO:0000256" key="2">
    <source>
        <dbReference type="ARBA" id="ARBA00022801"/>
    </source>
</evidence>